<feature type="domain" description="J" evidence="3">
    <location>
        <begin position="68"/>
        <end position="133"/>
    </location>
</feature>
<feature type="compositionally biased region" description="Basic and acidic residues" evidence="2">
    <location>
        <begin position="168"/>
        <end position="177"/>
    </location>
</feature>
<reference evidence="4 5" key="1">
    <citation type="journal article" date="2018" name="Mol. Biol. Evol.">
        <title>Broad Genomic Sampling Reveals a Smut Pathogenic Ancestry of the Fungal Clade Ustilaginomycotina.</title>
        <authorList>
            <person name="Kijpornyongpan T."/>
            <person name="Mondo S.J."/>
            <person name="Barry K."/>
            <person name="Sandor L."/>
            <person name="Lee J."/>
            <person name="Lipzen A."/>
            <person name="Pangilinan J."/>
            <person name="LaButti K."/>
            <person name="Hainaut M."/>
            <person name="Henrissat B."/>
            <person name="Grigoriev I.V."/>
            <person name="Spatafora J.W."/>
            <person name="Aime M.C."/>
        </authorList>
    </citation>
    <scope>NUCLEOTIDE SEQUENCE [LARGE SCALE GENOMIC DNA]</scope>
    <source>
        <strain evidence="4 5">MCA 4718</strain>
    </source>
</reference>
<feature type="compositionally biased region" description="Gly residues" evidence="2">
    <location>
        <begin position="305"/>
        <end position="314"/>
    </location>
</feature>
<feature type="compositionally biased region" description="Gly residues" evidence="2">
    <location>
        <begin position="250"/>
        <end position="259"/>
    </location>
</feature>
<dbReference type="RefSeq" id="XP_025345678.1">
    <property type="nucleotide sequence ID" value="XM_025495141.1"/>
</dbReference>
<dbReference type="GeneID" id="37016875"/>
<keyword evidence="5" id="KW-1185">Reference proteome</keyword>
<feature type="region of interest" description="Disordered" evidence="2">
    <location>
        <begin position="168"/>
        <end position="223"/>
    </location>
</feature>
<dbReference type="PROSITE" id="PS50076">
    <property type="entry name" value="DNAJ_2"/>
    <property type="match status" value="1"/>
</dbReference>
<feature type="region of interest" description="Disordered" evidence="2">
    <location>
        <begin position="237"/>
        <end position="275"/>
    </location>
</feature>
<name>A0A316U0Y3_9BASI</name>
<feature type="compositionally biased region" description="Gly residues" evidence="2">
    <location>
        <begin position="207"/>
        <end position="220"/>
    </location>
</feature>
<accession>A0A316U0Y3</accession>
<evidence type="ECO:0000313" key="4">
    <source>
        <dbReference type="EMBL" id="PWN18518.1"/>
    </source>
</evidence>
<feature type="region of interest" description="Disordered" evidence="2">
    <location>
        <begin position="126"/>
        <end position="154"/>
    </location>
</feature>
<dbReference type="CDD" id="cd06257">
    <property type="entry name" value="DnaJ"/>
    <property type="match status" value="1"/>
</dbReference>
<dbReference type="AlphaFoldDB" id="A0A316U0Y3"/>
<feature type="compositionally biased region" description="Gly residues" evidence="2">
    <location>
        <begin position="135"/>
        <end position="144"/>
    </location>
</feature>
<keyword evidence="1" id="KW-0143">Chaperone</keyword>
<organism evidence="4 5">
    <name type="scientific">Pseudomicrostroma glucosiphilum</name>
    <dbReference type="NCBI Taxonomy" id="1684307"/>
    <lineage>
        <taxon>Eukaryota</taxon>
        <taxon>Fungi</taxon>
        <taxon>Dikarya</taxon>
        <taxon>Basidiomycota</taxon>
        <taxon>Ustilaginomycotina</taxon>
        <taxon>Exobasidiomycetes</taxon>
        <taxon>Microstromatales</taxon>
        <taxon>Microstromatales incertae sedis</taxon>
        <taxon>Pseudomicrostroma</taxon>
    </lineage>
</organism>
<dbReference type="PANTHER" id="PTHR44145:SF3">
    <property type="entry name" value="DNAJ HOMOLOG SUBFAMILY A MEMBER 3, MITOCHONDRIAL"/>
    <property type="match status" value="1"/>
</dbReference>
<gene>
    <name evidence="4" type="ORF">BCV69DRAFT_314710</name>
</gene>
<feature type="compositionally biased region" description="Low complexity" evidence="2">
    <location>
        <begin position="178"/>
        <end position="188"/>
    </location>
</feature>
<dbReference type="PRINTS" id="PR00625">
    <property type="entry name" value="JDOMAIN"/>
</dbReference>
<dbReference type="SMART" id="SM00271">
    <property type="entry name" value="DnaJ"/>
    <property type="match status" value="1"/>
</dbReference>
<feature type="region of interest" description="Disordered" evidence="2">
    <location>
        <begin position="305"/>
        <end position="335"/>
    </location>
</feature>
<dbReference type="Gene3D" id="1.10.287.110">
    <property type="entry name" value="DnaJ domain"/>
    <property type="match status" value="1"/>
</dbReference>
<evidence type="ECO:0000313" key="5">
    <source>
        <dbReference type="Proteomes" id="UP000245942"/>
    </source>
</evidence>
<sequence length="363" mass="38648">MSLRPLLPKLQQHHAAYTIPISSSLAPFVTYHRPTLLSATSSASSSSSSFPSSSSRSHFSTSLPRLQDHYKILGVSRSASSKEIKAQFYQLSKRYHPDVNRDDEGAKKKFQEVSEAWGVLGNERGRRDYDRQLRTGGGGGGGGPTQNYSYDPGDNAARRARATYAWEYQRRRGDSNRGRAGQARSGRAAADEQEDTRSAHARARGAFGAGPGGVGGGRGSGAESSLFEKYAAQQRKREEFASSRTSGAAGSAGYGGASGSGSASDPFSTRVEEHEAQGASPIIRFIQIIGTLTFIFAVATSLGTGGSSGGGGGRLRAERQCGGNGEEEEEEEWRGKTVMVLSRSARGLSALRGERLDNGVRID</sequence>
<evidence type="ECO:0000256" key="2">
    <source>
        <dbReference type="SAM" id="MobiDB-lite"/>
    </source>
</evidence>
<proteinExistence type="predicted"/>
<dbReference type="InterPro" id="IPR051938">
    <property type="entry name" value="Apopto_cytoskel_mod"/>
</dbReference>
<feature type="region of interest" description="Disordered" evidence="2">
    <location>
        <begin position="41"/>
        <end position="61"/>
    </location>
</feature>
<evidence type="ECO:0000259" key="3">
    <source>
        <dbReference type="PROSITE" id="PS50076"/>
    </source>
</evidence>
<dbReference type="SUPFAM" id="SSF46565">
    <property type="entry name" value="Chaperone J-domain"/>
    <property type="match status" value="1"/>
</dbReference>
<dbReference type="OrthoDB" id="445556at2759"/>
<protein>
    <submittedName>
        <fullName evidence="4">DnaJ-domain-containing protein</fullName>
    </submittedName>
</protein>
<dbReference type="InterPro" id="IPR036869">
    <property type="entry name" value="J_dom_sf"/>
</dbReference>
<dbReference type="Pfam" id="PF00226">
    <property type="entry name" value="DnaJ"/>
    <property type="match status" value="1"/>
</dbReference>
<dbReference type="EMBL" id="KZ819336">
    <property type="protein sequence ID" value="PWN18518.1"/>
    <property type="molecule type" value="Genomic_DNA"/>
</dbReference>
<dbReference type="STRING" id="1684307.A0A316U0Y3"/>
<dbReference type="PANTHER" id="PTHR44145">
    <property type="entry name" value="DNAJ HOMOLOG SUBFAMILY A MEMBER 3, MITOCHONDRIAL"/>
    <property type="match status" value="1"/>
</dbReference>
<dbReference type="InterPro" id="IPR001623">
    <property type="entry name" value="DnaJ_domain"/>
</dbReference>
<evidence type="ECO:0000256" key="1">
    <source>
        <dbReference type="ARBA" id="ARBA00023186"/>
    </source>
</evidence>
<dbReference type="Proteomes" id="UP000245942">
    <property type="component" value="Unassembled WGS sequence"/>
</dbReference>